<evidence type="ECO:0000259" key="7">
    <source>
        <dbReference type="PROSITE" id="PS51837"/>
    </source>
</evidence>
<evidence type="ECO:0000256" key="5">
    <source>
        <dbReference type="ARBA" id="ARBA00023136"/>
    </source>
</evidence>
<keyword evidence="3" id="KW-0479">Metal-binding</keyword>
<dbReference type="Pfam" id="PF10601">
    <property type="entry name" value="zf-LITAF-like"/>
    <property type="match status" value="1"/>
</dbReference>
<dbReference type="PROSITE" id="PS51837">
    <property type="entry name" value="LITAF"/>
    <property type="match status" value="1"/>
</dbReference>
<dbReference type="GO" id="GO:0016020">
    <property type="term" value="C:membrane"/>
    <property type="evidence" value="ECO:0007669"/>
    <property type="project" value="UniProtKB-SubCell"/>
</dbReference>
<dbReference type="EMBL" id="QKXC01000120">
    <property type="protein sequence ID" value="RBR18815.1"/>
    <property type="molecule type" value="Genomic_DNA"/>
</dbReference>
<keyword evidence="4" id="KW-0862">Zinc</keyword>
<proteinExistence type="inferred from homology"/>
<dbReference type="SMART" id="SM00714">
    <property type="entry name" value="LITAF"/>
    <property type="match status" value="1"/>
</dbReference>
<dbReference type="AlphaFoldDB" id="A0A366RR82"/>
<evidence type="ECO:0000313" key="9">
    <source>
        <dbReference type="Proteomes" id="UP000253153"/>
    </source>
</evidence>
<keyword evidence="5" id="KW-0472">Membrane</keyword>
<feature type="compositionally biased region" description="Polar residues" evidence="6">
    <location>
        <begin position="1"/>
        <end position="15"/>
    </location>
</feature>
<evidence type="ECO:0000256" key="2">
    <source>
        <dbReference type="ARBA" id="ARBA00005975"/>
    </source>
</evidence>
<feature type="region of interest" description="Disordered" evidence="6">
    <location>
        <begin position="1"/>
        <end position="92"/>
    </location>
</feature>
<dbReference type="PANTHER" id="PTHR23292:SF6">
    <property type="entry name" value="FI16602P1-RELATED"/>
    <property type="match status" value="1"/>
</dbReference>
<protein>
    <recommendedName>
        <fullName evidence="7">LITAF domain-containing protein</fullName>
    </recommendedName>
</protein>
<accession>A0A366RR82</accession>
<feature type="compositionally biased region" description="Low complexity" evidence="6">
    <location>
        <begin position="72"/>
        <end position="91"/>
    </location>
</feature>
<evidence type="ECO:0000256" key="3">
    <source>
        <dbReference type="ARBA" id="ARBA00022723"/>
    </source>
</evidence>
<feature type="domain" description="LITAF" evidence="7">
    <location>
        <begin position="90"/>
        <end position="171"/>
    </location>
</feature>
<gene>
    <name evidence="8" type="ORF">FIESC28_05865</name>
</gene>
<evidence type="ECO:0000256" key="4">
    <source>
        <dbReference type="ARBA" id="ARBA00022833"/>
    </source>
</evidence>
<dbReference type="OrthoDB" id="5599753at2759"/>
<evidence type="ECO:0000256" key="1">
    <source>
        <dbReference type="ARBA" id="ARBA00004170"/>
    </source>
</evidence>
<dbReference type="GeneID" id="41995306"/>
<dbReference type="RefSeq" id="XP_031015927.1">
    <property type="nucleotide sequence ID" value="XM_031160010.1"/>
</dbReference>
<comment type="subcellular location">
    <subcellularLocation>
        <location evidence="1">Membrane</location>
        <topology evidence="1">Peripheral membrane protein</topology>
    </subcellularLocation>
</comment>
<organism evidence="8 9">
    <name type="scientific">Fusarium coffeatum</name>
    <dbReference type="NCBI Taxonomy" id="231269"/>
    <lineage>
        <taxon>Eukaryota</taxon>
        <taxon>Fungi</taxon>
        <taxon>Dikarya</taxon>
        <taxon>Ascomycota</taxon>
        <taxon>Pezizomycotina</taxon>
        <taxon>Sordariomycetes</taxon>
        <taxon>Hypocreomycetidae</taxon>
        <taxon>Hypocreales</taxon>
        <taxon>Nectriaceae</taxon>
        <taxon>Fusarium</taxon>
        <taxon>Fusarium incarnatum-equiseti species complex</taxon>
    </lineage>
</organism>
<comment type="caution">
    <text evidence="8">The sequence shown here is derived from an EMBL/GenBank/DDBJ whole genome shotgun (WGS) entry which is preliminary data.</text>
</comment>
<dbReference type="InterPro" id="IPR037519">
    <property type="entry name" value="LITAF_fam"/>
</dbReference>
<evidence type="ECO:0000256" key="6">
    <source>
        <dbReference type="SAM" id="MobiDB-lite"/>
    </source>
</evidence>
<reference evidence="8 9" key="1">
    <citation type="submission" date="2018-06" db="EMBL/GenBank/DDBJ databases">
        <title>Fusarium incarnatum-equiseti species complex species 28.</title>
        <authorList>
            <person name="Gardiner D.M."/>
        </authorList>
    </citation>
    <scope>NUCLEOTIDE SEQUENCE [LARGE SCALE GENOMIC DNA]</scope>
    <source>
        <strain evidence="8 9">FIESC_28</strain>
    </source>
</reference>
<feature type="compositionally biased region" description="Low complexity" evidence="6">
    <location>
        <begin position="30"/>
        <end position="45"/>
    </location>
</feature>
<evidence type="ECO:0000313" key="8">
    <source>
        <dbReference type="EMBL" id="RBR18815.1"/>
    </source>
</evidence>
<dbReference type="GO" id="GO:0008270">
    <property type="term" value="F:zinc ion binding"/>
    <property type="evidence" value="ECO:0007669"/>
    <property type="project" value="TreeGrafter"/>
</dbReference>
<comment type="similarity">
    <text evidence="2">Belongs to the CDIP1/LITAF family.</text>
</comment>
<sequence>MEKPTATPNNYSHPQQGYYAEQGQQHPEQVHYPEQTQQQQPPQYENHNMGSSPLAQPPLTHQHDQQDRNFNPHQQPPQGQQKGGFPPTQQQNYQSMPIQNLQSQSAPVVCPSCGVRAMTVTKAESGGMTHAIAAGVCFFTCLGCIPYCISSLKDVHHQCGNCNMPLADYHRSGRTEVRCFQK</sequence>
<dbReference type="Proteomes" id="UP000253153">
    <property type="component" value="Unassembled WGS sequence"/>
</dbReference>
<name>A0A366RR82_9HYPO</name>
<dbReference type="InterPro" id="IPR006629">
    <property type="entry name" value="LITAF"/>
</dbReference>
<dbReference type="PANTHER" id="PTHR23292">
    <property type="entry name" value="LIPOPOLYSACCHARIDE-INDUCED TUMOR NECROSIS FACTOR-ALPHA FACTOR"/>
    <property type="match status" value="1"/>
</dbReference>
<keyword evidence="9" id="KW-1185">Reference proteome</keyword>